<dbReference type="InterPro" id="IPR015797">
    <property type="entry name" value="NUDIX_hydrolase-like_dom_sf"/>
</dbReference>
<dbReference type="PROSITE" id="PS00893">
    <property type="entry name" value="NUDIX_BOX"/>
    <property type="match status" value="1"/>
</dbReference>
<dbReference type="EMBL" id="JAKZEU010000003">
    <property type="protein sequence ID" value="MCQ0970888.1"/>
    <property type="molecule type" value="Genomic_DNA"/>
</dbReference>
<evidence type="ECO:0000313" key="6">
    <source>
        <dbReference type="EMBL" id="MCQ0970888.1"/>
    </source>
</evidence>
<keyword evidence="2 3" id="KW-0378">Hydrolase</keyword>
<evidence type="ECO:0000256" key="2">
    <source>
        <dbReference type="ARBA" id="ARBA00022801"/>
    </source>
</evidence>
<dbReference type="InterPro" id="IPR020084">
    <property type="entry name" value="NUDIX_hydrolase_CS"/>
</dbReference>
<keyword evidence="7" id="KW-1185">Reference proteome</keyword>
<evidence type="ECO:0000256" key="3">
    <source>
        <dbReference type="RuleBase" id="RU003476"/>
    </source>
</evidence>
<evidence type="ECO:0000256" key="1">
    <source>
        <dbReference type="ARBA" id="ARBA00001946"/>
    </source>
</evidence>
<dbReference type="RefSeq" id="WP_255329894.1">
    <property type="nucleotide sequence ID" value="NZ_JAKZEU010000003.1"/>
</dbReference>
<sequence length="154" mass="17959">MIPRFGQPPEPGRAYRLRPGAYGLLIREGRALLTRRSDDDELQLPGGGIDPGESPPRALAREVFEETGWNIGAPRRIGVYRRFTFMPDYGFWAEKLCHVWIARPLFRRADPIEPLHMPEWVLLKDLPDAVDETGARDFLRLRLRRRSRLAQERW</sequence>
<dbReference type="PRINTS" id="PR00502">
    <property type="entry name" value="NUDIXFAMILY"/>
</dbReference>
<dbReference type="InterPro" id="IPR000086">
    <property type="entry name" value="NUDIX_hydrolase_dom"/>
</dbReference>
<comment type="similarity">
    <text evidence="3">Belongs to the Nudix hydrolase family.</text>
</comment>
<dbReference type="SUPFAM" id="SSF55811">
    <property type="entry name" value="Nudix"/>
    <property type="match status" value="1"/>
</dbReference>
<comment type="caution">
    <text evidence="6">The sequence shown here is derived from an EMBL/GenBank/DDBJ whole genome shotgun (WGS) entry which is preliminary data.</text>
</comment>
<dbReference type="GO" id="GO:0016787">
    <property type="term" value="F:hydrolase activity"/>
    <property type="evidence" value="ECO:0007669"/>
    <property type="project" value="UniProtKB-KW"/>
</dbReference>
<protein>
    <submittedName>
        <fullName evidence="6">NUDIX hydrolase</fullName>
    </submittedName>
</protein>
<dbReference type="Pfam" id="PF00293">
    <property type="entry name" value="NUDIX"/>
    <property type="match status" value="1"/>
</dbReference>
<proteinExistence type="inferred from homology"/>
<evidence type="ECO:0000259" key="5">
    <source>
        <dbReference type="PROSITE" id="PS51462"/>
    </source>
</evidence>
<dbReference type="PANTHER" id="PTHR43046:SF14">
    <property type="entry name" value="MUTT_NUDIX FAMILY PROTEIN"/>
    <property type="match status" value="1"/>
</dbReference>
<accession>A0ABT1MRF6</accession>
<name>A0ABT1MRF6_9RHOB</name>
<evidence type="ECO:0000256" key="4">
    <source>
        <dbReference type="SAM" id="MobiDB-lite"/>
    </source>
</evidence>
<feature type="region of interest" description="Disordered" evidence="4">
    <location>
        <begin position="37"/>
        <end position="56"/>
    </location>
</feature>
<dbReference type="Gene3D" id="3.90.79.10">
    <property type="entry name" value="Nucleoside Triphosphate Pyrophosphohydrolase"/>
    <property type="match status" value="1"/>
</dbReference>
<comment type="cofactor">
    <cofactor evidence="1">
        <name>Mg(2+)</name>
        <dbReference type="ChEBI" id="CHEBI:18420"/>
    </cofactor>
</comment>
<dbReference type="PANTHER" id="PTHR43046">
    <property type="entry name" value="GDP-MANNOSE MANNOSYL HYDROLASE"/>
    <property type="match status" value="1"/>
</dbReference>
<reference evidence="6 7" key="1">
    <citation type="submission" date="2022-03" db="EMBL/GenBank/DDBJ databases">
        <authorList>
            <person name="He Y."/>
        </authorList>
    </citation>
    <scope>NUCLEOTIDE SEQUENCE [LARGE SCALE GENOMIC DNA]</scope>
    <source>
        <strain evidence="6 7">TK19116</strain>
    </source>
</reference>
<evidence type="ECO:0000313" key="7">
    <source>
        <dbReference type="Proteomes" id="UP001203945"/>
    </source>
</evidence>
<organism evidence="6 7">
    <name type="scientific">Paracoccus albicereus</name>
    <dbReference type="NCBI Taxonomy" id="2922394"/>
    <lineage>
        <taxon>Bacteria</taxon>
        <taxon>Pseudomonadati</taxon>
        <taxon>Pseudomonadota</taxon>
        <taxon>Alphaproteobacteria</taxon>
        <taxon>Rhodobacterales</taxon>
        <taxon>Paracoccaceae</taxon>
        <taxon>Paracoccus</taxon>
    </lineage>
</organism>
<gene>
    <name evidence="6" type="ORF">MLD63_10670</name>
</gene>
<dbReference type="PROSITE" id="PS51462">
    <property type="entry name" value="NUDIX"/>
    <property type="match status" value="1"/>
</dbReference>
<dbReference type="Proteomes" id="UP001203945">
    <property type="component" value="Unassembled WGS sequence"/>
</dbReference>
<feature type="domain" description="Nudix hydrolase" evidence="5">
    <location>
        <begin position="16"/>
        <end position="143"/>
    </location>
</feature>
<dbReference type="InterPro" id="IPR020476">
    <property type="entry name" value="Nudix_hydrolase"/>
</dbReference>